<evidence type="ECO:0000313" key="3">
    <source>
        <dbReference type="Proteomes" id="UP001057375"/>
    </source>
</evidence>
<organism evidence="2 3">
    <name type="scientific">Aduncisulcus paluster</name>
    <dbReference type="NCBI Taxonomy" id="2918883"/>
    <lineage>
        <taxon>Eukaryota</taxon>
        <taxon>Metamonada</taxon>
        <taxon>Carpediemonas-like organisms</taxon>
        <taxon>Aduncisulcus</taxon>
    </lineage>
</organism>
<dbReference type="Proteomes" id="UP001057375">
    <property type="component" value="Unassembled WGS sequence"/>
</dbReference>
<keyword evidence="3" id="KW-1185">Reference proteome</keyword>
<protein>
    <submittedName>
        <fullName evidence="2">Uncharacterized protein</fullName>
    </submittedName>
</protein>
<dbReference type="EMBL" id="BQXS01011791">
    <property type="protein sequence ID" value="GKT16791.1"/>
    <property type="molecule type" value="Genomic_DNA"/>
</dbReference>
<feature type="compositionally biased region" description="Polar residues" evidence="1">
    <location>
        <begin position="28"/>
        <end position="37"/>
    </location>
</feature>
<feature type="region of interest" description="Disordered" evidence="1">
    <location>
        <begin position="28"/>
        <end position="55"/>
    </location>
</feature>
<feature type="region of interest" description="Disordered" evidence="1">
    <location>
        <begin position="171"/>
        <end position="192"/>
    </location>
</feature>
<feature type="compositionally biased region" description="Basic and acidic residues" evidence="1">
    <location>
        <begin position="38"/>
        <end position="55"/>
    </location>
</feature>
<proteinExistence type="predicted"/>
<evidence type="ECO:0000256" key="1">
    <source>
        <dbReference type="SAM" id="MobiDB-lite"/>
    </source>
</evidence>
<feature type="compositionally biased region" description="Basic and acidic residues" evidence="1">
    <location>
        <begin position="172"/>
        <end position="192"/>
    </location>
</feature>
<name>A0ABQ5JX68_9EUKA</name>
<comment type="caution">
    <text evidence="2">The sequence shown here is derived from an EMBL/GenBank/DDBJ whole genome shotgun (WGS) entry which is preliminary data.</text>
</comment>
<reference evidence="2" key="1">
    <citation type="submission" date="2022-03" db="EMBL/GenBank/DDBJ databases">
        <title>Draft genome sequence of Aduncisulcus paluster, a free-living microaerophilic Fornicata.</title>
        <authorList>
            <person name="Yuyama I."/>
            <person name="Kume K."/>
            <person name="Tamura T."/>
            <person name="Inagaki Y."/>
            <person name="Hashimoto T."/>
        </authorList>
    </citation>
    <scope>NUCLEOTIDE SEQUENCE</scope>
    <source>
        <strain evidence="2">NY0171</strain>
    </source>
</reference>
<gene>
    <name evidence="2" type="ORF">ADUPG1_010985</name>
</gene>
<accession>A0ABQ5JX68</accession>
<sequence>MSDKIKTEAEKYLTELKGARCYKVQSYTYSHPDSTSKPQKEGDKDDETKQKHSLEEDAQQYIDAISDFDRTTLQNKLFFELYYKALASGKRTPEQAIKFIIKQCSPKLKKSGEKDEESSAEEDDIIDRVDPFLDDTPPEPIKKIFQSVSEETVLASRGIIEFYKQGLEFGEEPEKIPKEKGESSEDKEKIDAELEETHKQLLLELGLKDGEMTQEKCLAELDEMLKQIHKNLSS</sequence>
<evidence type="ECO:0000313" key="2">
    <source>
        <dbReference type="EMBL" id="GKT16791.1"/>
    </source>
</evidence>